<evidence type="ECO:0000256" key="1">
    <source>
        <dbReference type="SAM" id="SignalP"/>
    </source>
</evidence>
<evidence type="ECO:0000313" key="2">
    <source>
        <dbReference type="EMBL" id="SIO50023.1"/>
    </source>
</evidence>
<reference evidence="2 3" key="1">
    <citation type="submission" date="2016-11" db="EMBL/GenBank/DDBJ databases">
        <authorList>
            <person name="Jaros S."/>
            <person name="Januszkiewicz K."/>
            <person name="Wedrychowicz H."/>
        </authorList>
    </citation>
    <scope>NUCLEOTIDE SEQUENCE [LARGE SCALE GENOMIC DNA]</scope>
    <source>
        <strain evidence="2 3">DSM 24787</strain>
    </source>
</reference>
<evidence type="ECO:0000313" key="3">
    <source>
        <dbReference type="Proteomes" id="UP000185003"/>
    </source>
</evidence>
<dbReference type="Proteomes" id="UP000185003">
    <property type="component" value="Unassembled WGS sequence"/>
</dbReference>
<dbReference type="AlphaFoldDB" id="A0A1N6K0N7"/>
<organism evidence="2 3">
    <name type="scientific">Chitinophaga niabensis</name>
    <dbReference type="NCBI Taxonomy" id="536979"/>
    <lineage>
        <taxon>Bacteria</taxon>
        <taxon>Pseudomonadati</taxon>
        <taxon>Bacteroidota</taxon>
        <taxon>Chitinophagia</taxon>
        <taxon>Chitinophagales</taxon>
        <taxon>Chitinophagaceae</taxon>
        <taxon>Chitinophaga</taxon>
    </lineage>
</organism>
<protein>
    <submittedName>
        <fullName evidence="2">Uncharacterized protein</fullName>
    </submittedName>
</protein>
<gene>
    <name evidence="2" type="ORF">SAMN04488055_4823</name>
</gene>
<feature type="chain" id="PRO_5012252639" evidence="1">
    <location>
        <begin position="21"/>
        <end position="129"/>
    </location>
</feature>
<dbReference type="STRING" id="536979.SAMN04488055_4823"/>
<dbReference type="PROSITE" id="PS51257">
    <property type="entry name" value="PROKAR_LIPOPROTEIN"/>
    <property type="match status" value="1"/>
</dbReference>
<keyword evidence="3" id="KW-1185">Reference proteome</keyword>
<dbReference type="RefSeq" id="WP_074242117.1">
    <property type="nucleotide sequence ID" value="NZ_FSRA01000002.1"/>
</dbReference>
<proteinExistence type="predicted"/>
<dbReference type="OrthoDB" id="713675at2"/>
<accession>A0A1N6K0N7</accession>
<keyword evidence="1" id="KW-0732">Signal</keyword>
<dbReference type="EMBL" id="FSRA01000002">
    <property type="protein sequence ID" value="SIO50023.1"/>
    <property type="molecule type" value="Genomic_DNA"/>
</dbReference>
<feature type="signal peptide" evidence="1">
    <location>
        <begin position="1"/>
        <end position="20"/>
    </location>
</feature>
<name>A0A1N6K0N7_9BACT</name>
<sequence>MKLSLRLLLFPALLCMLAFAGCSGKGDDPKPTGHRIKYRAEVSSGSTIHTVIYIAASGENTTISNLSVGTWESQEFNMPASTAAVSFGALGNPANASANMKVQIIVDGVVKKESTSTGGVLNASATFYF</sequence>